<comment type="similarity">
    <text evidence="2">Belongs to the YkuD family.</text>
</comment>
<dbReference type="InterPro" id="IPR036365">
    <property type="entry name" value="PGBD-like_sf"/>
</dbReference>
<feature type="chain" id="PRO_5020275930" description="L,D-TPase catalytic domain-containing protein" evidence="8">
    <location>
        <begin position="21"/>
        <end position="546"/>
    </location>
</feature>
<dbReference type="RefSeq" id="WP_137263636.1">
    <property type="nucleotide sequence ID" value="NZ_SZQL01000021.1"/>
</dbReference>
<dbReference type="SUPFAM" id="SSF47090">
    <property type="entry name" value="PGBD-like"/>
    <property type="match status" value="1"/>
</dbReference>
<dbReference type="Gene3D" id="1.10.101.10">
    <property type="entry name" value="PGBD-like superfamily/PGBD"/>
    <property type="match status" value="1"/>
</dbReference>
<dbReference type="PANTHER" id="PTHR41533:SF2">
    <property type="entry name" value="BLR7131 PROTEIN"/>
    <property type="match status" value="1"/>
</dbReference>
<name>A0A4U3KST1_9BACT</name>
<protein>
    <recommendedName>
        <fullName evidence="9">L,D-TPase catalytic domain-containing protein</fullName>
    </recommendedName>
</protein>
<dbReference type="InterPro" id="IPR002477">
    <property type="entry name" value="Peptidoglycan-bd-like"/>
</dbReference>
<dbReference type="PANTHER" id="PTHR41533">
    <property type="entry name" value="L,D-TRANSPEPTIDASE HI_1667-RELATED"/>
    <property type="match status" value="1"/>
</dbReference>
<feature type="active site" description="Proton donor/acceptor" evidence="7">
    <location>
        <position position="433"/>
    </location>
</feature>
<dbReference type="OrthoDB" id="9778545at2"/>
<evidence type="ECO:0000256" key="1">
    <source>
        <dbReference type="ARBA" id="ARBA00004752"/>
    </source>
</evidence>
<evidence type="ECO:0000313" key="11">
    <source>
        <dbReference type="Proteomes" id="UP000305848"/>
    </source>
</evidence>
<dbReference type="GO" id="GO:0009252">
    <property type="term" value="P:peptidoglycan biosynthetic process"/>
    <property type="evidence" value="ECO:0007669"/>
    <property type="project" value="UniProtKB-UniPathway"/>
</dbReference>
<keyword evidence="8" id="KW-0732">Signal</keyword>
<dbReference type="Pfam" id="PF01471">
    <property type="entry name" value="PG_binding_1"/>
    <property type="match status" value="1"/>
</dbReference>
<evidence type="ECO:0000256" key="3">
    <source>
        <dbReference type="ARBA" id="ARBA00022679"/>
    </source>
</evidence>
<dbReference type="CDD" id="cd16913">
    <property type="entry name" value="YkuD_like"/>
    <property type="match status" value="1"/>
</dbReference>
<dbReference type="AlphaFoldDB" id="A0A4U3KST1"/>
<dbReference type="InterPro" id="IPR036366">
    <property type="entry name" value="PGBDSf"/>
</dbReference>
<dbReference type="EMBL" id="SZQL01000021">
    <property type="protein sequence ID" value="TKK65438.1"/>
    <property type="molecule type" value="Genomic_DNA"/>
</dbReference>
<dbReference type="Pfam" id="PF20142">
    <property type="entry name" value="Scaffold"/>
    <property type="match status" value="1"/>
</dbReference>
<feature type="domain" description="L,D-TPase catalytic" evidence="9">
    <location>
        <begin position="318"/>
        <end position="478"/>
    </location>
</feature>
<evidence type="ECO:0000256" key="8">
    <source>
        <dbReference type="SAM" id="SignalP"/>
    </source>
</evidence>
<dbReference type="InterPro" id="IPR038063">
    <property type="entry name" value="Transpep_catalytic_dom"/>
</dbReference>
<keyword evidence="4 7" id="KW-0133">Cell shape</keyword>
<proteinExistence type="inferred from homology"/>
<dbReference type="GO" id="GO:0016740">
    <property type="term" value="F:transferase activity"/>
    <property type="evidence" value="ECO:0007669"/>
    <property type="project" value="UniProtKB-KW"/>
</dbReference>
<dbReference type="InterPro" id="IPR052905">
    <property type="entry name" value="LD-transpeptidase_YkuD-like"/>
</dbReference>
<keyword evidence="6 7" id="KW-0961">Cell wall biogenesis/degradation</keyword>
<evidence type="ECO:0000256" key="7">
    <source>
        <dbReference type="PROSITE-ProRule" id="PRU01373"/>
    </source>
</evidence>
<dbReference type="GO" id="GO:0071555">
    <property type="term" value="P:cell wall organization"/>
    <property type="evidence" value="ECO:0007669"/>
    <property type="project" value="UniProtKB-UniRule"/>
</dbReference>
<keyword evidence="3" id="KW-0808">Transferase</keyword>
<dbReference type="Gene3D" id="2.40.440.10">
    <property type="entry name" value="L,D-transpeptidase catalytic domain-like"/>
    <property type="match status" value="1"/>
</dbReference>
<evidence type="ECO:0000256" key="6">
    <source>
        <dbReference type="ARBA" id="ARBA00023316"/>
    </source>
</evidence>
<keyword evidence="5 7" id="KW-0573">Peptidoglycan synthesis</keyword>
<dbReference type="PROSITE" id="PS51257">
    <property type="entry name" value="PROKAR_LIPOPROTEIN"/>
    <property type="match status" value="1"/>
</dbReference>
<comment type="pathway">
    <text evidence="1 7">Cell wall biogenesis; peptidoglycan biosynthesis.</text>
</comment>
<gene>
    <name evidence="10" type="ORF">FC093_20230</name>
</gene>
<evidence type="ECO:0000256" key="2">
    <source>
        <dbReference type="ARBA" id="ARBA00005992"/>
    </source>
</evidence>
<evidence type="ECO:0000259" key="9">
    <source>
        <dbReference type="PROSITE" id="PS52029"/>
    </source>
</evidence>
<organism evidence="10 11">
    <name type="scientific">Ilyomonas limi</name>
    <dbReference type="NCBI Taxonomy" id="2575867"/>
    <lineage>
        <taxon>Bacteria</taxon>
        <taxon>Pseudomonadati</taxon>
        <taxon>Bacteroidota</taxon>
        <taxon>Chitinophagia</taxon>
        <taxon>Chitinophagales</taxon>
        <taxon>Chitinophagaceae</taxon>
        <taxon>Ilyomonas</taxon>
    </lineage>
</organism>
<keyword evidence="11" id="KW-1185">Reference proteome</keyword>
<evidence type="ECO:0000313" key="10">
    <source>
        <dbReference type="EMBL" id="TKK65438.1"/>
    </source>
</evidence>
<accession>A0A4U3KST1</accession>
<evidence type="ECO:0000256" key="4">
    <source>
        <dbReference type="ARBA" id="ARBA00022960"/>
    </source>
</evidence>
<dbReference type="PROSITE" id="PS52029">
    <property type="entry name" value="LD_TPASE"/>
    <property type="match status" value="1"/>
</dbReference>
<dbReference type="GO" id="GO:0004180">
    <property type="term" value="F:carboxypeptidase activity"/>
    <property type="evidence" value="ECO:0007669"/>
    <property type="project" value="UniProtKB-ARBA"/>
</dbReference>
<sequence>MRKSFVAVLTLFLLFLFACKNGTQQKKEVEIDKSITPTNAFNNLFLDSNKIKDFLANHPEYSAFGQQYQDFYKQRNYEYAWFDTSGIGEQAVNFVNLLNSTIVDLNDSSLYNKKMMGLYNTFLTDSTVHERKSSLETELYLTGQFFKYVAKVYNGSDLDAEELGWFIPRKKVDLTAMLDSTIANKGKDEDRVLPLNKQYKKLQTALTKYYNIKSKTTWDSIPVPAKNYKTGDSAAAIALIKKRLQLLGDMPEEDTTGIYTDDLKAAVQSFQSRMGLPATGIINASTMRELNYPIEGRIKQILINLERDRWMPAETDSSYIMVNIPEYKLHVYDGGKLQFSMNVIVGKAGTGTVIFTGKLKYIVFSPYWNVPKSIVEKEIVPGMERNPYYLADHNMEITGQDDGLPVVRQLPGDDNSLGHVKFLFPNSYDIYLHDTPNRDLFSATNRSFSHGCIRIQYPAKMAQYLLRDNPEWTPEKIDSCMNLPEEKWVTLDKPVRVYIGYFTAWIDQDGEVNFRKDIYGHDAKMADKLFANNQASNQEFTTVEKK</sequence>
<dbReference type="Pfam" id="PF03734">
    <property type="entry name" value="YkuD"/>
    <property type="match status" value="1"/>
</dbReference>
<reference evidence="10 11" key="1">
    <citation type="submission" date="2019-05" db="EMBL/GenBank/DDBJ databases">
        <title>Panacibacter sp. strain 17mud1-8 Genome sequencing and assembly.</title>
        <authorList>
            <person name="Chhetri G."/>
        </authorList>
    </citation>
    <scope>NUCLEOTIDE SEQUENCE [LARGE SCALE GENOMIC DNA]</scope>
    <source>
        <strain evidence="10 11">17mud1-8</strain>
    </source>
</reference>
<dbReference type="Proteomes" id="UP000305848">
    <property type="component" value="Unassembled WGS sequence"/>
</dbReference>
<dbReference type="SUPFAM" id="SSF141523">
    <property type="entry name" value="L,D-transpeptidase catalytic domain-like"/>
    <property type="match status" value="1"/>
</dbReference>
<dbReference type="InterPro" id="IPR045380">
    <property type="entry name" value="LD_TPept_scaffold_dom"/>
</dbReference>
<dbReference type="InterPro" id="IPR005490">
    <property type="entry name" value="LD_TPept_cat_dom"/>
</dbReference>
<dbReference type="UniPathway" id="UPA00219"/>
<comment type="caution">
    <text evidence="10">The sequence shown here is derived from an EMBL/GenBank/DDBJ whole genome shotgun (WGS) entry which is preliminary data.</text>
</comment>
<dbReference type="GO" id="GO:0008360">
    <property type="term" value="P:regulation of cell shape"/>
    <property type="evidence" value="ECO:0007669"/>
    <property type="project" value="UniProtKB-UniRule"/>
</dbReference>
<evidence type="ECO:0000256" key="5">
    <source>
        <dbReference type="ARBA" id="ARBA00022984"/>
    </source>
</evidence>
<feature type="active site" description="Nucleophile" evidence="7">
    <location>
        <position position="452"/>
    </location>
</feature>
<feature type="signal peptide" evidence="8">
    <location>
        <begin position="1"/>
        <end position="20"/>
    </location>
</feature>